<accession>A0A1D9G6D2</accession>
<name>A0A1D9G6D2_MOOP1</name>
<sequence length="86" mass="9942">MSISPKRLEEIKTIPDSAIDTSDIPELDDHFWENATMVKPITKKAISIRLDSDIIDWFKSQGKGYQSSINNVLRTYVNHQRQKSNH</sequence>
<gene>
    <name evidence="1" type="ORF">BJP36_28055</name>
</gene>
<evidence type="ECO:0000313" key="2">
    <source>
        <dbReference type="Proteomes" id="UP000176944"/>
    </source>
</evidence>
<proteinExistence type="predicted"/>
<evidence type="ECO:0000313" key="1">
    <source>
        <dbReference type="EMBL" id="AOY83202.1"/>
    </source>
</evidence>
<dbReference type="Proteomes" id="UP000176944">
    <property type="component" value="Chromosome"/>
</dbReference>
<dbReference type="AlphaFoldDB" id="A0A1D9G6D2"/>
<dbReference type="Pfam" id="PF14384">
    <property type="entry name" value="BrnA_antitoxin"/>
    <property type="match status" value="1"/>
</dbReference>
<dbReference type="EMBL" id="CP017708">
    <property type="protein sequence ID" value="AOY83202.1"/>
    <property type="molecule type" value="Genomic_DNA"/>
</dbReference>
<dbReference type="InterPro" id="IPR025528">
    <property type="entry name" value="BrnA_antitoxin"/>
</dbReference>
<organism evidence="1 2">
    <name type="scientific">Moorena producens (strain JHB)</name>
    <dbReference type="NCBI Taxonomy" id="1454205"/>
    <lineage>
        <taxon>Bacteria</taxon>
        <taxon>Bacillati</taxon>
        <taxon>Cyanobacteriota</taxon>
        <taxon>Cyanophyceae</taxon>
        <taxon>Coleofasciculales</taxon>
        <taxon>Coleofasciculaceae</taxon>
        <taxon>Moorena</taxon>
    </lineage>
</organism>
<protein>
    <submittedName>
        <fullName evidence="1">BrnA antitoxin family protein</fullName>
    </submittedName>
</protein>
<reference evidence="2" key="1">
    <citation type="submission" date="2016-10" db="EMBL/GenBank/DDBJ databases">
        <title>Comparative genomics uncovers the prolific and rare metabolic potential of the cyanobacterial genus Moorea.</title>
        <authorList>
            <person name="Leao T."/>
            <person name="Castelao G."/>
            <person name="Korobeynikov A."/>
            <person name="Monroe E.A."/>
            <person name="Podell S."/>
            <person name="Glukhov E."/>
            <person name="Allen E."/>
            <person name="Gerwick W.H."/>
            <person name="Gerwick L."/>
        </authorList>
    </citation>
    <scope>NUCLEOTIDE SEQUENCE [LARGE SCALE GENOMIC DNA]</scope>
    <source>
        <strain evidence="2">JHB</strain>
    </source>
</reference>